<dbReference type="CDD" id="cd01896">
    <property type="entry name" value="DRG"/>
    <property type="match status" value="1"/>
</dbReference>
<dbReference type="InterPro" id="IPR012675">
    <property type="entry name" value="Beta-grasp_dom_sf"/>
</dbReference>
<keyword evidence="2" id="KW-0342">GTP-binding</keyword>
<protein>
    <recommendedName>
        <fullName evidence="7">OBG-type G domain-containing protein</fullName>
    </recommendedName>
</protein>
<dbReference type="InterPro" id="IPR006074">
    <property type="entry name" value="GTP1-OBG_CS"/>
</dbReference>
<dbReference type="InterPro" id="IPR006073">
    <property type="entry name" value="GTP-bd"/>
</dbReference>
<dbReference type="InterPro" id="IPR012676">
    <property type="entry name" value="TGS-like"/>
</dbReference>
<dbReference type="EMBL" id="VFQX01000043">
    <property type="protein sequence ID" value="KAF0975729.1"/>
    <property type="molecule type" value="Genomic_DNA"/>
</dbReference>
<evidence type="ECO:0008006" key="7">
    <source>
        <dbReference type="Google" id="ProtNLM"/>
    </source>
</evidence>
<dbReference type="Gene3D" id="6.10.140.1070">
    <property type="match status" value="2"/>
</dbReference>
<dbReference type="PROSITE" id="PS51880">
    <property type="entry name" value="TGS"/>
    <property type="match status" value="1"/>
</dbReference>
<accession>A0A6A5BS41</accession>
<dbReference type="InterPro" id="IPR004095">
    <property type="entry name" value="TGS"/>
</dbReference>
<dbReference type="FunFam" id="3.10.20.30:FF:000003">
    <property type="entry name" value="Developmentally-regulated GTP-binding protein 1"/>
    <property type="match status" value="1"/>
</dbReference>
<feature type="domain" description="TGS" evidence="4">
    <location>
        <begin position="290"/>
        <end position="365"/>
    </location>
</feature>
<dbReference type="GO" id="GO:0003924">
    <property type="term" value="F:GTPase activity"/>
    <property type="evidence" value="ECO:0007669"/>
    <property type="project" value="InterPro"/>
</dbReference>
<evidence type="ECO:0000259" key="4">
    <source>
        <dbReference type="PROSITE" id="PS51880"/>
    </source>
</evidence>
<dbReference type="InterPro" id="IPR005225">
    <property type="entry name" value="Small_GTP-bd"/>
</dbReference>
<dbReference type="Pfam" id="PF02824">
    <property type="entry name" value="TGS"/>
    <property type="match status" value="1"/>
</dbReference>
<dbReference type="VEuPathDB" id="AmoebaDB:NF0055940"/>
<dbReference type="VEuPathDB" id="AmoebaDB:FDP41_005056"/>
<reference evidence="5 6" key="1">
    <citation type="journal article" date="2019" name="Sci. Rep.">
        <title>Nanopore sequencing improves the draft genome of the human pathogenic amoeba Naegleria fowleri.</title>
        <authorList>
            <person name="Liechti N."/>
            <person name="Schurch N."/>
            <person name="Bruggmann R."/>
            <person name="Wittwer M."/>
        </authorList>
    </citation>
    <scope>NUCLEOTIDE SEQUENCE [LARGE SCALE GENOMIC DNA]</scope>
    <source>
        <strain evidence="5 6">ATCC 30894</strain>
    </source>
</reference>
<dbReference type="InterPro" id="IPR031167">
    <property type="entry name" value="G_OBG"/>
</dbReference>
<evidence type="ECO:0000256" key="1">
    <source>
        <dbReference type="ARBA" id="ARBA00022741"/>
    </source>
</evidence>
<sequence>MGLLEKIKDIENEMNKTQKNKATEYHLGLLKARLARLRSQLIDSEKKGGGGAGDGFEARKAGDARVALIGFPSVGKSTLLNKITGTQSETGAYEFTTLTCIPGVIEYNGSRIQLLDLPGIIEGAAEGKGRGRQVISTARTADLVLMMLDASKGEIHRQLLEKELETVGIRLNKPKPNMYFKPLKQGGLRYTTTCKQTKGLTEKLVADILREHKIHNAEVVIRYDAEIDDFIDLVEGNRQYIRCLYVYNKVDTITLEEVDRLARRENSVVISCNWDLNLDYLVDQIWEHLGLIRVYTKKKGCAPDFKDPVVLREGATVEDICNSIHKDMKKNFKYAYVWGKSAKHVPQCVGLSHELTDEDVVQLVLNG</sequence>
<comment type="caution">
    <text evidence="5">The sequence shown here is derived from an EMBL/GenBank/DDBJ whole genome shotgun (WGS) entry which is preliminary data.</text>
</comment>
<feature type="domain" description="OBG-type G" evidence="3">
    <location>
        <begin position="64"/>
        <end position="290"/>
    </location>
</feature>
<dbReference type="SUPFAM" id="SSF52540">
    <property type="entry name" value="P-loop containing nucleoside triphosphate hydrolases"/>
    <property type="match status" value="1"/>
</dbReference>
<dbReference type="PROSITE" id="PS51710">
    <property type="entry name" value="G_OBG"/>
    <property type="match status" value="1"/>
</dbReference>
<dbReference type="PRINTS" id="PR00326">
    <property type="entry name" value="GTP1OBG"/>
</dbReference>
<dbReference type="Pfam" id="PF16897">
    <property type="entry name" value="MMR_HSR1_Xtn"/>
    <property type="match status" value="1"/>
</dbReference>
<dbReference type="InterPro" id="IPR045001">
    <property type="entry name" value="DRG"/>
</dbReference>
<dbReference type="PANTHER" id="PTHR43127">
    <property type="entry name" value="DEVELOPMENTALLY-REGULATED GTP-BINDING PROTEIN 2"/>
    <property type="match status" value="1"/>
</dbReference>
<keyword evidence="6" id="KW-1185">Reference proteome</keyword>
<dbReference type="RefSeq" id="XP_044560442.1">
    <property type="nucleotide sequence ID" value="XM_044708539.1"/>
</dbReference>
<dbReference type="GeneID" id="68112274"/>
<dbReference type="OrthoDB" id="603at2759"/>
<dbReference type="GO" id="GO:0005525">
    <property type="term" value="F:GTP binding"/>
    <property type="evidence" value="ECO:0007669"/>
    <property type="project" value="UniProtKB-KW"/>
</dbReference>
<dbReference type="Proteomes" id="UP000444721">
    <property type="component" value="Unassembled WGS sequence"/>
</dbReference>
<evidence type="ECO:0000313" key="6">
    <source>
        <dbReference type="Proteomes" id="UP000444721"/>
    </source>
</evidence>
<dbReference type="Gene3D" id="3.10.20.30">
    <property type="match status" value="1"/>
</dbReference>
<dbReference type="OMA" id="DVCDQVH"/>
<proteinExistence type="predicted"/>
<gene>
    <name evidence="5" type="ORF">FDP41_005056</name>
</gene>
<dbReference type="Pfam" id="PF01926">
    <property type="entry name" value="MMR_HSR1"/>
    <property type="match status" value="1"/>
</dbReference>
<keyword evidence="1" id="KW-0547">Nucleotide-binding</keyword>
<dbReference type="InterPro" id="IPR031662">
    <property type="entry name" value="GTP-binding_2"/>
</dbReference>
<dbReference type="InterPro" id="IPR027417">
    <property type="entry name" value="P-loop_NTPase"/>
</dbReference>
<evidence type="ECO:0000256" key="2">
    <source>
        <dbReference type="ARBA" id="ARBA00023134"/>
    </source>
</evidence>
<organism evidence="5 6">
    <name type="scientific">Naegleria fowleri</name>
    <name type="common">Brain eating amoeba</name>
    <dbReference type="NCBI Taxonomy" id="5763"/>
    <lineage>
        <taxon>Eukaryota</taxon>
        <taxon>Discoba</taxon>
        <taxon>Heterolobosea</taxon>
        <taxon>Tetramitia</taxon>
        <taxon>Eutetramitia</taxon>
        <taxon>Vahlkampfiidae</taxon>
        <taxon>Naegleria</taxon>
    </lineage>
</organism>
<dbReference type="FunFam" id="3.40.50.300:FF:000740">
    <property type="entry name" value="Putative GTP-binding protein 1"/>
    <property type="match status" value="1"/>
</dbReference>
<dbReference type="SUPFAM" id="SSF81271">
    <property type="entry name" value="TGS-like"/>
    <property type="match status" value="1"/>
</dbReference>
<name>A0A6A5BS41_NAEFO</name>
<dbReference type="AlphaFoldDB" id="A0A6A5BS41"/>
<evidence type="ECO:0000259" key="3">
    <source>
        <dbReference type="PROSITE" id="PS51710"/>
    </source>
</evidence>
<evidence type="ECO:0000313" key="5">
    <source>
        <dbReference type="EMBL" id="KAF0975729.1"/>
    </source>
</evidence>
<dbReference type="VEuPathDB" id="AmoebaDB:NfTy_051300"/>
<dbReference type="NCBIfam" id="TIGR00231">
    <property type="entry name" value="small_GTP"/>
    <property type="match status" value="1"/>
</dbReference>
<dbReference type="PROSITE" id="PS00905">
    <property type="entry name" value="GTP1_OBG"/>
    <property type="match status" value="1"/>
</dbReference>